<feature type="compositionally biased region" description="Basic and acidic residues" evidence="5">
    <location>
        <begin position="771"/>
        <end position="784"/>
    </location>
</feature>
<feature type="region of interest" description="Disordered" evidence="5">
    <location>
        <begin position="1021"/>
        <end position="1057"/>
    </location>
</feature>
<feature type="region of interest" description="Disordered" evidence="5">
    <location>
        <begin position="387"/>
        <end position="419"/>
    </location>
</feature>
<evidence type="ECO:0000256" key="5">
    <source>
        <dbReference type="SAM" id="MobiDB-lite"/>
    </source>
</evidence>
<evidence type="ECO:0000259" key="8">
    <source>
        <dbReference type="Pfam" id="PF13886"/>
    </source>
</evidence>
<feature type="compositionally biased region" description="Polar residues" evidence="5">
    <location>
        <begin position="695"/>
        <end position="711"/>
    </location>
</feature>
<keyword evidence="3 6" id="KW-1133">Transmembrane helix</keyword>
<protein>
    <recommendedName>
        <fullName evidence="8">TM7S3/TM198-like domain-containing protein</fullName>
    </recommendedName>
</protein>
<feature type="region of interest" description="Disordered" evidence="5">
    <location>
        <begin position="945"/>
        <end position="987"/>
    </location>
</feature>
<feature type="compositionally biased region" description="Basic and acidic residues" evidence="5">
    <location>
        <begin position="642"/>
        <end position="658"/>
    </location>
</feature>
<feature type="compositionally biased region" description="Polar residues" evidence="5">
    <location>
        <begin position="91"/>
        <end position="110"/>
    </location>
</feature>
<sequence length="1072" mass="117208">MRSHILLVCLALVFCLHLTTAIRYPVLVRQDDSPPDESTRAPATTDGEARRPSPTESPSRESSAVNTRSNDSTASRGVPASSSTSVTPTVDNQIPATASSNGPLPTTATEADSKNPLPIHPKITPAMGLSGAILLISGLVYTVIGIKNRWLYIFLSAAYLTSLAVTVLIVYLMSPPVSDAVQGAFFVAAFFTGAIFGGLSLVFTDITDGLGCLLGGFCLSMWFLTLKEGGLIQSTTGRAIFIGCMSAAGFSLSFSHYTRNYGLIASISFSGATVTMLGVDCFSRAGWKEFWLYLWDLNPDTFPLHTNTYPVTRYIKAEVAGVVLLSIMGIISQLRLWRLVKERRENNATLRLEREEHRDREEEELGRQIEDNFAKDRARWEATYGDKTLQDSAVEPSMESTPKTSISVREHKDTPGDDLEMVPITKAGVAQSPNKHASTGPMVTVTVLDDDGIQEIDAQGNPIESKEGGPSALQSDMSKENSIRASAEVTSSEGVTQSVSTRSSLRSSVPPPPPIVVPLPFKIPTEEDTQSQDGDNTSVSAVPESNHESVSNRRSLSKRISGLSGMKRFSSSRLSREISDSEEALIIPHIEDDRASSVAATLDDANDDFSLSDVSLPTPPVDSYFQKQPLHPSYSGVTDNAPDGREGQFGDREAKQYDDISETVPDNSEPSSARVGERQSLTISTDPRIPDSKMNRGSLNSPRQPSSNIMSITEEESERGHQSKSTKSGTPSVSSRTAESHVGNLTQALPARFSKVALSYRTNEWAKHLEAADKPGLDDIREPESPGVKLAHGFEEPPAPVSQEIAQPLLKTKRDSKRRSTESNAYRKSIMMRSSSNQSRRSQVEPVQSLSRTPSVLPAGGVSKSNSRSQSRAKRSSSTPYLPVEETRRSALSPSPTPGNTLMDKRESLVRNKVSTLSFSPHSSSGNLVVSSEQENMTLAQRKRILQHQGPPSASQQRRQSGRMAVDETQGFNSHQPKRVSSSGSVQKREVLLAGWREAIREDAKPTVIPEENTRRAVMMNDIQQKEQEKQQRKMETQRRESMLDMKMRTGGMLDAHRDAMRRMQADANKKA</sequence>
<dbReference type="OrthoDB" id="102260at2759"/>
<feature type="region of interest" description="Disordered" evidence="5">
    <location>
        <begin position="459"/>
        <end position="559"/>
    </location>
</feature>
<feature type="compositionally biased region" description="Low complexity" evidence="5">
    <location>
        <begin position="54"/>
        <end position="64"/>
    </location>
</feature>
<dbReference type="InterPro" id="IPR025256">
    <property type="entry name" value="TM7S3/TM198-like_dom"/>
</dbReference>
<dbReference type="PANTHER" id="PTHR39469:SF1">
    <property type="entry name" value="DUF4203 DOMAIN-CONTAINING PROTEIN"/>
    <property type="match status" value="1"/>
</dbReference>
<dbReference type="Pfam" id="PF13886">
    <property type="entry name" value="TM7S3_TM198"/>
    <property type="match status" value="1"/>
</dbReference>
<reference evidence="9 10" key="1">
    <citation type="submission" date="2020-01" db="EMBL/GenBank/DDBJ databases">
        <authorList>
            <consortium name="DOE Joint Genome Institute"/>
            <person name="Haridas S."/>
            <person name="Albert R."/>
            <person name="Binder M."/>
            <person name="Bloem J."/>
            <person name="Labutti K."/>
            <person name="Salamov A."/>
            <person name="Andreopoulos B."/>
            <person name="Baker S.E."/>
            <person name="Barry K."/>
            <person name="Bills G."/>
            <person name="Bluhm B.H."/>
            <person name="Cannon C."/>
            <person name="Castanera R."/>
            <person name="Culley D.E."/>
            <person name="Daum C."/>
            <person name="Ezra D."/>
            <person name="Gonzalez J.B."/>
            <person name="Henrissat B."/>
            <person name="Kuo A."/>
            <person name="Liang C."/>
            <person name="Lipzen A."/>
            <person name="Lutzoni F."/>
            <person name="Magnuson J."/>
            <person name="Mondo S."/>
            <person name="Nolan M."/>
            <person name="Ohm R."/>
            <person name="Pangilinan J."/>
            <person name="Park H.-J.H."/>
            <person name="Ramirez L."/>
            <person name="Alfaro M."/>
            <person name="Sun H."/>
            <person name="Tritt A."/>
            <person name="Yoshinaga Y."/>
            <person name="Zwiers L.-H.L."/>
            <person name="Turgeon B.G."/>
            <person name="Goodwin S.B."/>
            <person name="Spatafora J.W."/>
            <person name="Crous P.W."/>
            <person name="Grigoriev I.V."/>
        </authorList>
    </citation>
    <scope>NUCLEOTIDE SEQUENCE [LARGE SCALE GENOMIC DNA]</scope>
    <source>
        <strain evidence="9 10">CBS 611.86</strain>
    </source>
</reference>
<dbReference type="EMBL" id="JAADJZ010000027">
    <property type="protein sequence ID" value="KAF2866542.1"/>
    <property type="molecule type" value="Genomic_DNA"/>
</dbReference>
<evidence type="ECO:0000313" key="9">
    <source>
        <dbReference type="EMBL" id="KAF2866542.1"/>
    </source>
</evidence>
<dbReference type="AlphaFoldDB" id="A0A7C8M8H0"/>
<feature type="transmembrane region" description="Helical" evidence="6">
    <location>
        <begin position="180"/>
        <end position="199"/>
    </location>
</feature>
<name>A0A7C8M8H0_9PLEO</name>
<accession>A0A7C8M8H0</accession>
<feature type="compositionally biased region" description="Polar residues" evidence="5">
    <location>
        <begin position="723"/>
        <end position="747"/>
    </location>
</feature>
<feature type="region of interest" description="Disordered" evidence="5">
    <location>
        <begin position="771"/>
        <end position="906"/>
    </location>
</feature>
<feature type="compositionally biased region" description="Polar residues" evidence="5">
    <location>
        <begin position="970"/>
        <end position="986"/>
    </location>
</feature>
<feature type="transmembrane region" description="Helical" evidence="6">
    <location>
        <begin position="123"/>
        <end position="144"/>
    </location>
</feature>
<keyword evidence="7" id="KW-0732">Signal</keyword>
<evidence type="ECO:0000256" key="4">
    <source>
        <dbReference type="ARBA" id="ARBA00023136"/>
    </source>
</evidence>
<dbReference type="Proteomes" id="UP000481861">
    <property type="component" value="Unassembled WGS sequence"/>
</dbReference>
<comment type="caution">
    <text evidence="9">The sequence shown here is derived from an EMBL/GenBank/DDBJ whole genome shotgun (WGS) entry which is preliminary data.</text>
</comment>
<feature type="compositionally biased region" description="Polar residues" evidence="5">
    <location>
        <begin position="890"/>
        <end position="900"/>
    </location>
</feature>
<gene>
    <name evidence="9" type="ORF">BDV95DRAFT_631697</name>
</gene>
<feature type="transmembrane region" description="Helical" evidence="6">
    <location>
        <begin position="236"/>
        <end position="254"/>
    </location>
</feature>
<dbReference type="PANTHER" id="PTHR39469">
    <property type="entry name" value="CHROMOSOME 1, WHOLE GENOME SHOTGUN SEQUENCE"/>
    <property type="match status" value="1"/>
</dbReference>
<feature type="signal peptide" evidence="7">
    <location>
        <begin position="1"/>
        <end position="21"/>
    </location>
</feature>
<feature type="domain" description="TM7S3/TM198-like" evidence="8">
    <location>
        <begin position="131"/>
        <end position="334"/>
    </location>
</feature>
<keyword evidence="2 6" id="KW-0812">Transmembrane</keyword>
<feature type="chain" id="PRO_5028987885" description="TM7S3/TM198-like domain-containing protein" evidence="7">
    <location>
        <begin position="22"/>
        <end position="1072"/>
    </location>
</feature>
<feature type="compositionally biased region" description="Polar residues" evidence="5">
    <location>
        <begin position="65"/>
        <end position="75"/>
    </location>
</feature>
<feature type="compositionally biased region" description="Low complexity" evidence="5">
    <location>
        <begin position="495"/>
        <end position="508"/>
    </location>
</feature>
<feature type="compositionally biased region" description="Polar residues" evidence="5">
    <location>
        <begin position="845"/>
        <end position="854"/>
    </location>
</feature>
<dbReference type="GO" id="GO:0016020">
    <property type="term" value="C:membrane"/>
    <property type="evidence" value="ECO:0007669"/>
    <property type="project" value="UniProtKB-SubCell"/>
</dbReference>
<feature type="compositionally biased region" description="Polar residues" evidence="5">
    <location>
        <begin position="950"/>
        <end position="959"/>
    </location>
</feature>
<feature type="transmembrane region" description="Helical" evidence="6">
    <location>
        <begin position="261"/>
        <end position="287"/>
    </location>
</feature>
<evidence type="ECO:0000256" key="6">
    <source>
        <dbReference type="SAM" id="Phobius"/>
    </source>
</evidence>
<keyword evidence="10" id="KW-1185">Reference proteome</keyword>
<organism evidence="9 10">
    <name type="scientific">Massariosphaeria phaeospora</name>
    <dbReference type="NCBI Taxonomy" id="100035"/>
    <lineage>
        <taxon>Eukaryota</taxon>
        <taxon>Fungi</taxon>
        <taxon>Dikarya</taxon>
        <taxon>Ascomycota</taxon>
        <taxon>Pezizomycotina</taxon>
        <taxon>Dothideomycetes</taxon>
        <taxon>Pleosporomycetidae</taxon>
        <taxon>Pleosporales</taxon>
        <taxon>Pleosporales incertae sedis</taxon>
        <taxon>Massariosphaeria</taxon>
    </lineage>
</organism>
<comment type="subcellular location">
    <subcellularLocation>
        <location evidence="1">Membrane</location>
        <topology evidence="1">Multi-pass membrane protein</topology>
    </subcellularLocation>
</comment>
<feature type="region of interest" description="Disordered" evidence="5">
    <location>
        <begin position="30"/>
        <end position="119"/>
    </location>
</feature>
<feature type="compositionally biased region" description="Polar residues" evidence="5">
    <location>
        <begin position="531"/>
        <end position="540"/>
    </location>
</feature>
<feature type="transmembrane region" description="Helical" evidence="6">
    <location>
        <begin position="206"/>
        <end position="224"/>
    </location>
</feature>
<feature type="compositionally biased region" description="Polar residues" evidence="5">
    <location>
        <begin position="398"/>
        <end position="407"/>
    </location>
</feature>
<evidence type="ECO:0000313" key="10">
    <source>
        <dbReference type="Proteomes" id="UP000481861"/>
    </source>
</evidence>
<evidence type="ECO:0000256" key="1">
    <source>
        <dbReference type="ARBA" id="ARBA00004141"/>
    </source>
</evidence>
<feature type="transmembrane region" description="Helical" evidence="6">
    <location>
        <begin position="151"/>
        <end position="174"/>
    </location>
</feature>
<evidence type="ECO:0000256" key="2">
    <source>
        <dbReference type="ARBA" id="ARBA00022692"/>
    </source>
</evidence>
<evidence type="ECO:0000256" key="7">
    <source>
        <dbReference type="SAM" id="SignalP"/>
    </source>
</evidence>
<keyword evidence="4 6" id="KW-0472">Membrane</keyword>
<feature type="compositionally biased region" description="Basic and acidic residues" evidence="5">
    <location>
        <begin position="1024"/>
        <end position="1048"/>
    </location>
</feature>
<proteinExistence type="predicted"/>
<feature type="compositionally biased region" description="Low complexity" evidence="5">
    <location>
        <begin position="78"/>
        <end position="90"/>
    </location>
</feature>
<feature type="region of interest" description="Disordered" evidence="5">
    <location>
        <begin position="607"/>
        <end position="751"/>
    </location>
</feature>
<evidence type="ECO:0000256" key="3">
    <source>
        <dbReference type="ARBA" id="ARBA00022989"/>
    </source>
</evidence>